<evidence type="ECO:0000313" key="2">
    <source>
        <dbReference type="EMBL" id="WRO23578.1"/>
    </source>
</evidence>
<name>A0AAU0USN1_9FIRM</name>
<dbReference type="KEGG" id="dbc:MFMK1_003441"/>
<dbReference type="AlphaFoldDB" id="A0AAU0USN1"/>
<protein>
    <submittedName>
        <fullName evidence="2">Uncharacterized protein</fullName>
    </submittedName>
</protein>
<evidence type="ECO:0000256" key="1">
    <source>
        <dbReference type="SAM" id="MobiDB-lite"/>
    </source>
</evidence>
<keyword evidence="3" id="KW-1185">Reference proteome</keyword>
<sequence length="72" mass="7939">MKKKMMLTFPASDTMPGPATYQALVDWDEYEDSFDIISTEDIDEQFGNGTAQDVSSTSQVPLTFGHANDDAD</sequence>
<feature type="region of interest" description="Disordered" evidence="1">
    <location>
        <begin position="46"/>
        <end position="72"/>
    </location>
</feature>
<proteinExistence type="predicted"/>
<gene>
    <name evidence="2" type="ORF">MFMK1_003441</name>
</gene>
<accession>A0AAU0USN1</accession>
<feature type="compositionally biased region" description="Polar residues" evidence="1">
    <location>
        <begin position="47"/>
        <end position="61"/>
    </location>
</feature>
<evidence type="ECO:0000313" key="3">
    <source>
        <dbReference type="Proteomes" id="UP001329915"/>
    </source>
</evidence>
<reference evidence="2 3" key="1">
    <citation type="submission" date="2023-04" db="EMBL/GenBank/DDBJ databases">
        <authorList>
            <person name="Hsu D."/>
        </authorList>
    </citation>
    <scope>NUCLEOTIDE SEQUENCE [LARGE SCALE GENOMIC DNA]</scope>
    <source>
        <strain evidence="2 3">MK1</strain>
    </source>
</reference>
<dbReference type="Proteomes" id="UP001329915">
    <property type="component" value="Chromosome"/>
</dbReference>
<dbReference type="RefSeq" id="WP_366922958.1">
    <property type="nucleotide sequence ID" value="NZ_CP121694.1"/>
</dbReference>
<organism evidence="2 3">
    <name type="scientific">Metallumcola ferriviriculae</name>
    <dbReference type="NCBI Taxonomy" id="3039180"/>
    <lineage>
        <taxon>Bacteria</taxon>
        <taxon>Bacillati</taxon>
        <taxon>Bacillota</taxon>
        <taxon>Clostridia</taxon>
        <taxon>Neomoorellales</taxon>
        <taxon>Desulfitibacteraceae</taxon>
        <taxon>Metallumcola</taxon>
    </lineage>
</organism>
<dbReference type="EMBL" id="CP121694">
    <property type="protein sequence ID" value="WRO23578.1"/>
    <property type="molecule type" value="Genomic_DNA"/>
</dbReference>